<evidence type="ECO:0000313" key="2">
    <source>
        <dbReference type="Proteomes" id="UP001396334"/>
    </source>
</evidence>
<organism evidence="1 2">
    <name type="scientific">Hibiscus sabdariffa</name>
    <name type="common">roselle</name>
    <dbReference type="NCBI Taxonomy" id="183260"/>
    <lineage>
        <taxon>Eukaryota</taxon>
        <taxon>Viridiplantae</taxon>
        <taxon>Streptophyta</taxon>
        <taxon>Embryophyta</taxon>
        <taxon>Tracheophyta</taxon>
        <taxon>Spermatophyta</taxon>
        <taxon>Magnoliopsida</taxon>
        <taxon>eudicotyledons</taxon>
        <taxon>Gunneridae</taxon>
        <taxon>Pentapetalae</taxon>
        <taxon>rosids</taxon>
        <taxon>malvids</taxon>
        <taxon>Malvales</taxon>
        <taxon>Malvaceae</taxon>
        <taxon>Malvoideae</taxon>
        <taxon>Hibiscus</taxon>
    </lineage>
</organism>
<dbReference type="EMBL" id="JBBPBN010000089">
    <property type="protein sequence ID" value="KAK8981666.1"/>
    <property type="molecule type" value="Genomic_DNA"/>
</dbReference>
<proteinExistence type="predicted"/>
<comment type="caution">
    <text evidence="1">The sequence shown here is derived from an EMBL/GenBank/DDBJ whole genome shotgun (WGS) entry which is preliminary data.</text>
</comment>
<accession>A0ABR2NZV5</accession>
<sequence>MAFQACVLINTLCLPTAFPRPKPNPPLRLHRTRGNAKCCFASISTNSAKAAPPLQANSNKQEIGRPLGNFAPDTWSDRFLIFHLITPYEYFIT</sequence>
<dbReference type="Proteomes" id="UP001396334">
    <property type="component" value="Unassembled WGS sequence"/>
</dbReference>
<protein>
    <submittedName>
        <fullName evidence="1">Uncharacterized protein</fullName>
    </submittedName>
</protein>
<reference evidence="1 2" key="1">
    <citation type="journal article" date="2024" name="G3 (Bethesda)">
        <title>Genome assembly of Hibiscus sabdariffa L. provides insights into metabolisms of medicinal natural products.</title>
        <authorList>
            <person name="Kim T."/>
        </authorList>
    </citation>
    <scope>NUCLEOTIDE SEQUENCE [LARGE SCALE GENOMIC DNA]</scope>
    <source>
        <strain evidence="1">TK-2024</strain>
        <tissue evidence="1">Old leaves</tissue>
    </source>
</reference>
<evidence type="ECO:0000313" key="1">
    <source>
        <dbReference type="EMBL" id="KAK8981666.1"/>
    </source>
</evidence>
<gene>
    <name evidence="1" type="ORF">V6N11_028075</name>
</gene>
<name>A0ABR2NZV5_9ROSI</name>
<keyword evidence="2" id="KW-1185">Reference proteome</keyword>